<dbReference type="EMBL" id="CAKXZT010000134">
    <property type="protein sequence ID" value="CAH2403560.1"/>
    <property type="molecule type" value="Genomic_DNA"/>
</dbReference>
<evidence type="ECO:0000256" key="1">
    <source>
        <dbReference type="SAM" id="MobiDB-lite"/>
    </source>
</evidence>
<reference evidence="2 3" key="1">
    <citation type="submission" date="2022-03" db="EMBL/GenBank/DDBJ databases">
        <authorList>
            <person name="Brunel B."/>
        </authorList>
    </citation>
    <scope>NUCLEOTIDE SEQUENCE [LARGE SCALE GENOMIC DNA]</scope>
    <source>
        <strain evidence="2">STM5069sample</strain>
    </source>
</reference>
<dbReference type="Proteomes" id="UP001153050">
    <property type="component" value="Unassembled WGS sequence"/>
</dbReference>
<accession>A0ABM9E3A8</accession>
<proteinExistence type="predicted"/>
<evidence type="ECO:0000313" key="3">
    <source>
        <dbReference type="Proteomes" id="UP001153050"/>
    </source>
</evidence>
<evidence type="ECO:0000313" key="2">
    <source>
        <dbReference type="EMBL" id="CAH2403560.1"/>
    </source>
</evidence>
<comment type="caution">
    <text evidence="2">The sequence shown here is derived from an EMBL/GenBank/DDBJ whole genome shotgun (WGS) entry which is preliminary data.</text>
</comment>
<keyword evidence="3" id="KW-1185">Reference proteome</keyword>
<name>A0ABM9E3A8_9HYPH</name>
<feature type="compositionally biased region" description="Basic and acidic residues" evidence="1">
    <location>
        <begin position="46"/>
        <end position="59"/>
    </location>
</feature>
<protein>
    <submittedName>
        <fullName evidence="2">Uncharacterized protein</fullName>
    </submittedName>
</protein>
<gene>
    <name evidence="2" type="ORF">MES5069_390048</name>
</gene>
<feature type="region of interest" description="Disordered" evidence="1">
    <location>
        <begin position="42"/>
        <end position="65"/>
    </location>
</feature>
<organism evidence="2 3">
    <name type="scientific">Mesorhizobium escarrei</name>
    <dbReference type="NCBI Taxonomy" id="666018"/>
    <lineage>
        <taxon>Bacteria</taxon>
        <taxon>Pseudomonadati</taxon>
        <taxon>Pseudomonadota</taxon>
        <taxon>Alphaproteobacteria</taxon>
        <taxon>Hyphomicrobiales</taxon>
        <taxon>Phyllobacteriaceae</taxon>
        <taxon>Mesorhizobium</taxon>
    </lineage>
</organism>
<sequence>MRPAVSGTRFKHGVIVQSLPGRAYLDSQMSLELVFQAARQKPPAKRLMEGGNHDADRSQHVAYLE</sequence>